<accession>A0AAD5YM76</accession>
<keyword evidence="2" id="KW-1185">Reference proteome</keyword>
<dbReference type="EMBL" id="JANIEX010000849">
    <property type="protein sequence ID" value="KAJ3562614.1"/>
    <property type="molecule type" value="Genomic_DNA"/>
</dbReference>
<comment type="caution">
    <text evidence="1">The sequence shown here is derived from an EMBL/GenBank/DDBJ whole genome shotgun (WGS) entry which is preliminary data.</text>
</comment>
<dbReference type="Proteomes" id="UP001213000">
    <property type="component" value="Unassembled WGS sequence"/>
</dbReference>
<gene>
    <name evidence="1" type="ORF">NP233_g9462</name>
</gene>
<protein>
    <submittedName>
        <fullName evidence="1">Uncharacterized protein</fullName>
    </submittedName>
</protein>
<name>A0AAD5YM76_9AGAR</name>
<proteinExistence type="predicted"/>
<evidence type="ECO:0000313" key="2">
    <source>
        <dbReference type="Proteomes" id="UP001213000"/>
    </source>
</evidence>
<sequence length="129" mass="14143">MSTQAQLFEGLCDGLTSHDIKKQQQSKAVSQVGQIKNGDNNTVIPVHGAARLNRAFEVEDGNRNLIVGPDGPQSNCTYEDAYKVGKGSGNAIIPTSRPDLVNQAIDDFFRKAQNEAPIPNCDKHRSDYW</sequence>
<evidence type="ECO:0000313" key="1">
    <source>
        <dbReference type="EMBL" id="KAJ3562614.1"/>
    </source>
</evidence>
<dbReference type="AlphaFoldDB" id="A0AAD5YM76"/>
<reference evidence="1" key="1">
    <citation type="submission" date="2022-07" db="EMBL/GenBank/DDBJ databases">
        <title>Genome Sequence of Leucocoprinus birnbaumii.</title>
        <authorList>
            <person name="Buettner E."/>
        </authorList>
    </citation>
    <scope>NUCLEOTIDE SEQUENCE</scope>
    <source>
        <strain evidence="1">VT141</strain>
    </source>
</reference>
<organism evidence="1 2">
    <name type="scientific">Leucocoprinus birnbaumii</name>
    <dbReference type="NCBI Taxonomy" id="56174"/>
    <lineage>
        <taxon>Eukaryota</taxon>
        <taxon>Fungi</taxon>
        <taxon>Dikarya</taxon>
        <taxon>Basidiomycota</taxon>
        <taxon>Agaricomycotina</taxon>
        <taxon>Agaricomycetes</taxon>
        <taxon>Agaricomycetidae</taxon>
        <taxon>Agaricales</taxon>
        <taxon>Agaricineae</taxon>
        <taxon>Agaricaceae</taxon>
        <taxon>Leucocoprinus</taxon>
    </lineage>
</organism>